<keyword evidence="1" id="KW-0472">Membrane</keyword>
<gene>
    <name evidence="2" type="ORF">LZC95_05045</name>
</gene>
<evidence type="ECO:0000313" key="3">
    <source>
        <dbReference type="Proteomes" id="UP001379533"/>
    </source>
</evidence>
<protein>
    <submittedName>
        <fullName evidence="2">Uncharacterized protein</fullName>
    </submittedName>
</protein>
<feature type="transmembrane region" description="Helical" evidence="1">
    <location>
        <begin position="6"/>
        <end position="31"/>
    </location>
</feature>
<evidence type="ECO:0000313" key="2">
    <source>
        <dbReference type="EMBL" id="WXA96201.1"/>
    </source>
</evidence>
<keyword evidence="1" id="KW-0812">Transmembrane</keyword>
<dbReference type="Proteomes" id="UP001379533">
    <property type="component" value="Chromosome"/>
</dbReference>
<keyword evidence="1" id="KW-1133">Transmembrane helix</keyword>
<organism evidence="2 3">
    <name type="scientific">Pendulispora brunnea</name>
    <dbReference type="NCBI Taxonomy" id="2905690"/>
    <lineage>
        <taxon>Bacteria</taxon>
        <taxon>Pseudomonadati</taxon>
        <taxon>Myxococcota</taxon>
        <taxon>Myxococcia</taxon>
        <taxon>Myxococcales</taxon>
        <taxon>Sorangiineae</taxon>
        <taxon>Pendulisporaceae</taxon>
        <taxon>Pendulispora</taxon>
    </lineage>
</organism>
<proteinExistence type="predicted"/>
<reference evidence="2 3" key="1">
    <citation type="submission" date="2021-12" db="EMBL/GenBank/DDBJ databases">
        <title>Discovery of the Pendulisporaceae a myxobacterial family with distinct sporulation behavior and unique specialized metabolism.</title>
        <authorList>
            <person name="Garcia R."/>
            <person name="Popoff A."/>
            <person name="Bader C.D."/>
            <person name="Loehr J."/>
            <person name="Walesch S."/>
            <person name="Walt C."/>
            <person name="Boldt J."/>
            <person name="Bunk B."/>
            <person name="Haeckl F.J.F.P.J."/>
            <person name="Gunesch A.P."/>
            <person name="Birkelbach J."/>
            <person name="Nuebel U."/>
            <person name="Pietschmann T."/>
            <person name="Bach T."/>
            <person name="Mueller R."/>
        </authorList>
    </citation>
    <scope>NUCLEOTIDE SEQUENCE [LARGE SCALE GENOMIC DNA]</scope>
    <source>
        <strain evidence="2 3">MSr12523</strain>
    </source>
</reference>
<accession>A0ABZ2KIN9</accession>
<name>A0ABZ2KIN9_9BACT</name>
<sequence length="71" mass="7703">MVNGESVLEALYLCVHIFVAITCGLAAIFLARDPRRRTSRTRIGGTIGLVLVALINIGVILAHGGMWHDFL</sequence>
<evidence type="ECO:0000256" key="1">
    <source>
        <dbReference type="SAM" id="Phobius"/>
    </source>
</evidence>
<dbReference type="EMBL" id="CP089982">
    <property type="protein sequence ID" value="WXA96201.1"/>
    <property type="molecule type" value="Genomic_DNA"/>
</dbReference>
<keyword evidence="3" id="KW-1185">Reference proteome</keyword>
<feature type="transmembrane region" description="Helical" evidence="1">
    <location>
        <begin position="43"/>
        <end position="66"/>
    </location>
</feature>
<dbReference type="RefSeq" id="WP_394846816.1">
    <property type="nucleotide sequence ID" value="NZ_CP089982.1"/>
</dbReference>